<evidence type="ECO:0000259" key="5">
    <source>
        <dbReference type="PROSITE" id="PS50102"/>
    </source>
</evidence>
<dbReference type="EMBL" id="DF836321">
    <property type="protein sequence ID" value="GAN03002.1"/>
    <property type="molecule type" value="Genomic_DNA"/>
</dbReference>
<dbReference type="InterPro" id="IPR039171">
    <property type="entry name" value="Cwc2/Slt11"/>
</dbReference>
<name>A0A0C9MIR8_9FUNG</name>
<dbReference type="Gene3D" id="3.30.70.330">
    <property type="match status" value="4"/>
</dbReference>
<evidence type="ECO:0000313" key="6">
    <source>
        <dbReference type="EMBL" id="GAN03002.1"/>
    </source>
</evidence>
<dbReference type="InterPro" id="IPR000504">
    <property type="entry name" value="RRM_dom"/>
</dbReference>
<dbReference type="GO" id="GO:0003729">
    <property type="term" value="F:mRNA binding"/>
    <property type="evidence" value="ECO:0007669"/>
    <property type="project" value="EnsemblFungi"/>
</dbReference>
<dbReference type="OrthoDB" id="6407164at2759"/>
<dbReference type="FunFam" id="3.30.70.330:FF:000120">
    <property type="entry name" value="Negative regulator of differentiation 1"/>
    <property type="match status" value="1"/>
</dbReference>
<dbReference type="PANTHER" id="PTHR14089">
    <property type="entry name" value="PRE-MRNA-SPLICING FACTOR RBM22"/>
    <property type="match status" value="1"/>
</dbReference>
<evidence type="ECO:0000256" key="3">
    <source>
        <dbReference type="PROSITE-ProRule" id="PRU00176"/>
    </source>
</evidence>
<evidence type="ECO:0000313" key="7">
    <source>
        <dbReference type="Proteomes" id="UP000053815"/>
    </source>
</evidence>
<keyword evidence="1" id="KW-0677">Repeat</keyword>
<dbReference type="GO" id="GO:0010494">
    <property type="term" value="C:cytoplasmic stress granule"/>
    <property type="evidence" value="ECO:0007669"/>
    <property type="project" value="TreeGrafter"/>
</dbReference>
<feature type="domain" description="RRM" evidence="5">
    <location>
        <begin position="405"/>
        <end position="477"/>
    </location>
</feature>
<sequence length="535" mass="58980">MKRSNDAQQQDDNKKPRYSNFSELYAQYGMMPQYGQGNPFAQGTAATAAYGGFAQPNAAMYAMGYANPQAMMAGQYGGGYPQAFNAGAAVGGSTNQIEPLRSIYLGNFTKDMDPHDVLKHVHTGLVDSFRAMPEKSCAFLTFVEPGAAQMFYQEFLTRKLTVGETDIKIRWGKPSKMPPARSQQIQNGATRNVYLGRLTEADTEETIQAALSQFGPIEQIKLLRDKNIAFVHFLNITAATKCVAALSSDEVWKNKRVNYGKDHCADMVEQFPPVAAYGNPYTNVAVTYATHVGLDPYSMNFSNAAFQANDIVAQRTLYFGNIHPEATYEDLCNIIRGGTLFQIRYFPEKHIAFVTFMDAETAMTVHNHASTTGFVIKGRKARVGWGKPSKIPNTILLAYQNGATRNIYLGGIDDKFSAEKLRADCSRYGEIELVNLCQEKNCAFVNFTCISSAVAAIQGLKKDNAEYADLKINYGKDRCSNPWKVLKKGKPAGNHATTTKKTDKDDNETPHDATANNTNQGEQATDNNKTSQTAI</sequence>
<reference evidence="6" key="1">
    <citation type="submission" date="2014-09" db="EMBL/GenBank/DDBJ databases">
        <title>Draft genome sequence of an oleaginous Mucoromycotina fungus Mucor ambiguus NBRC6742.</title>
        <authorList>
            <person name="Takeda I."/>
            <person name="Yamane N."/>
            <person name="Morita T."/>
            <person name="Tamano K."/>
            <person name="Machida M."/>
            <person name="Baker S."/>
            <person name="Koike H."/>
        </authorList>
    </citation>
    <scope>NUCLEOTIDE SEQUENCE</scope>
    <source>
        <strain evidence="6">NBRC 6742</strain>
    </source>
</reference>
<feature type="compositionally biased region" description="Basic and acidic residues" evidence="4">
    <location>
        <begin position="500"/>
        <end position="511"/>
    </location>
</feature>
<feature type="domain" description="RRM" evidence="5">
    <location>
        <begin position="191"/>
        <end position="262"/>
    </location>
</feature>
<dbReference type="STRING" id="91626.A0A0C9MIR8"/>
<dbReference type="GO" id="GO:0031138">
    <property type="term" value="P:negative regulation of conjugation with cellular fusion"/>
    <property type="evidence" value="ECO:0007669"/>
    <property type="project" value="EnsemblFungi"/>
</dbReference>
<feature type="compositionally biased region" description="Polar residues" evidence="4">
    <location>
        <begin position="514"/>
        <end position="535"/>
    </location>
</feature>
<evidence type="ECO:0000256" key="1">
    <source>
        <dbReference type="ARBA" id="ARBA00022737"/>
    </source>
</evidence>
<keyword evidence="7" id="KW-1185">Reference proteome</keyword>
<dbReference type="Pfam" id="PF00076">
    <property type="entry name" value="RRM_1"/>
    <property type="match status" value="2"/>
</dbReference>
<protein>
    <recommendedName>
        <fullName evidence="5">RRM domain-containing protein</fullName>
    </recommendedName>
</protein>
<dbReference type="InterPro" id="IPR012677">
    <property type="entry name" value="Nucleotide-bd_a/b_plait_sf"/>
</dbReference>
<dbReference type="GO" id="GO:0008266">
    <property type="term" value="F:poly(U) RNA binding"/>
    <property type="evidence" value="ECO:0007669"/>
    <property type="project" value="EnsemblFungi"/>
</dbReference>
<dbReference type="SUPFAM" id="SSF54928">
    <property type="entry name" value="RNA-binding domain, RBD"/>
    <property type="match status" value="2"/>
</dbReference>
<dbReference type="Proteomes" id="UP000053815">
    <property type="component" value="Unassembled WGS sequence"/>
</dbReference>
<dbReference type="PROSITE" id="PS50102">
    <property type="entry name" value="RRM"/>
    <property type="match status" value="3"/>
</dbReference>
<evidence type="ECO:0000256" key="4">
    <source>
        <dbReference type="SAM" id="MobiDB-lite"/>
    </source>
</evidence>
<proteinExistence type="predicted"/>
<gene>
    <name evidence="6" type="ORF">MAM1_0032c02452</name>
</gene>
<dbReference type="PANTHER" id="PTHR14089:SF8">
    <property type="entry name" value="RNA-BINDING PROTEIN MRN1"/>
    <property type="match status" value="1"/>
</dbReference>
<dbReference type="AlphaFoldDB" id="A0A0C9MIR8"/>
<accession>A0A0C9MIR8</accession>
<dbReference type="InterPro" id="IPR035979">
    <property type="entry name" value="RBD_domain_sf"/>
</dbReference>
<keyword evidence="2 3" id="KW-0694">RNA-binding</keyword>
<feature type="domain" description="RRM" evidence="5">
    <location>
        <begin position="315"/>
        <end position="388"/>
    </location>
</feature>
<dbReference type="GO" id="GO:0000122">
    <property type="term" value="P:negative regulation of transcription by RNA polymerase II"/>
    <property type="evidence" value="ECO:0007669"/>
    <property type="project" value="EnsemblFungi"/>
</dbReference>
<dbReference type="GO" id="GO:0000398">
    <property type="term" value="P:mRNA splicing, via spliceosome"/>
    <property type="evidence" value="ECO:0007669"/>
    <property type="project" value="TreeGrafter"/>
</dbReference>
<feature type="region of interest" description="Disordered" evidence="4">
    <location>
        <begin position="485"/>
        <end position="535"/>
    </location>
</feature>
<dbReference type="SMART" id="SM00360">
    <property type="entry name" value="RRM"/>
    <property type="match status" value="4"/>
</dbReference>
<evidence type="ECO:0000256" key="2">
    <source>
        <dbReference type="ARBA" id="ARBA00022884"/>
    </source>
</evidence>
<organism evidence="6">
    <name type="scientific">Mucor ambiguus</name>
    <dbReference type="NCBI Taxonomy" id="91626"/>
    <lineage>
        <taxon>Eukaryota</taxon>
        <taxon>Fungi</taxon>
        <taxon>Fungi incertae sedis</taxon>
        <taxon>Mucoromycota</taxon>
        <taxon>Mucoromycotina</taxon>
        <taxon>Mucoromycetes</taxon>
        <taxon>Mucorales</taxon>
        <taxon>Mucorineae</taxon>
        <taxon>Mucoraceae</taxon>
        <taxon>Mucor</taxon>
    </lineage>
</organism>